<dbReference type="Proteomes" id="UP001231518">
    <property type="component" value="Chromosome 22"/>
</dbReference>
<feature type="chain" id="PRO_5042227452" evidence="1">
    <location>
        <begin position="29"/>
        <end position="294"/>
    </location>
</feature>
<evidence type="ECO:0000313" key="2">
    <source>
        <dbReference type="EMBL" id="KAJ8709265.1"/>
    </source>
</evidence>
<name>A0AAD7YBI3_MYTSE</name>
<gene>
    <name evidence="2" type="ORF">PYW07_009091</name>
</gene>
<feature type="signal peptide" evidence="1">
    <location>
        <begin position="1"/>
        <end position="28"/>
    </location>
</feature>
<keyword evidence="1" id="KW-0732">Signal</keyword>
<dbReference type="EMBL" id="JARGEI010000024">
    <property type="protein sequence ID" value="KAJ8709265.1"/>
    <property type="molecule type" value="Genomic_DNA"/>
</dbReference>
<evidence type="ECO:0000313" key="3">
    <source>
        <dbReference type="Proteomes" id="UP001231518"/>
    </source>
</evidence>
<sequence length="294" mass="33390">MCALLPNRRVKETILLTVTLAFLTHSLSINKIGHPEIVVKTRVELKPTTINAFLNDIVRISAPVIKTEAEYYLYKPNGDVMRLNISTPKLNHEKTYQDAQPIVARFVKHIKPIIQQENNYAAFTLDDLDYKVKKMEENDFLLGPLVLGDHGNWVLSVFTKDFNDEWVELFQVITISIVEYVPLSLSRVSPNSSISLELDRPPSLKVGETVLLSISWPIPDLQTCELVAPRSTFDRFYDRTRIDMRTCGFTLPNITVEDAGLWKIIAVGKIVYDGEINLNVVDNSTKVKMSVEID</sequence>
<organism evidence="2 3">
    <name type="scientific">Mythimna separata</name>
    <name type="common">Oriental armyworm</name>
    <name type="synonym">Pseudaletia separata</name>
    <dbReference type="NCBI Taxonomy" id="271217"/>
    <lineage>
        <taxon>Eukaryota</taxon>
        <taxon>Metazoa</taxon>
        <taxon>Ecdysozoa</taxon>
        <taxon>Arthropoda</taxon>
        <taxon>Hexapoda</taxon>
        <taxon>Insecta</taxon>
        <taxon>Pterygota</taxon>
        <taxon>Neoptera</taxon>
        <taxon>Endopterygota</taxon>
        <taxon>Lepidoptera</taxon>
        <taxon>Glossata</taxon>
        <taxon>Ditrysia</taxon>
        <taxon>Noctuoidea</taxon>
        <taxon>Noctuidae</taxon>
        <taxon>Noctuinae</taxon>
        <taxon>Hadenini</taxon>
        <taxon>Mythimna</taxon>
    </lineage>
</organism>
<keyword evidence="3" id="KW-1185">Reference proteome</keyword>
<protein>
    <submittedName>
        <fullName evidence="2">Uncharacterized protein</fullName>
    </submittedName>
</protein>
<proteinExistence type="predicted"/>
<evidence type="ECO:0000256" key="1">
    <source>
        <dbReference type="SAM" id="SignalP"/>
    </source>
</evidence>
<dbReference type="AlphaFoldDB" id="A0AAD7YBI3"/>
<accession>A0AAD7YBI3</accession>
<comment type="caution">
    <text evidence="2">The sequence shown here is derived from an EMBL/GenBank/DDBJ whole genome shotgun (WGS) entry which is preliminary data.</text>
</comment>
<reference evidence="2" key="1">
    <citation type="submission" date="2023-03" db="EMBL/GenBank/DDBJ databases">
        <title>Chromosome-level genomes of two armyworms, Mythimna separata and Mythimna loreyi, provide insights into the biosynthesis and reception of sex pheromones.</title>
        <authorList>
            <person name="Zhao H."/>
        </authorList>
    </citation>
    <scope>NUCLEOTIDE SEQUENCE</scope>
    <source>
        <strain evidence="2">BeijingLab</strain>
        <tissue evidence="2">Pupa</tissue>
    </source>
</reference>